<name>A0A0L0EQK9_9GAMM</name>
<organism evidence="2 3">
    <name type="scientific">Pseudoalteromonas rubra</name>
    <dbReference type="NCBI Taxonomy" id="43658"/>
    <lineage>
        <taxon>Bacteria</taxon>
        <taxon>Pseudomonadati</taxon>
        <taxon>Pseudomonadota</taxon>
        <taxon>Gammaproteobacteria</taxon>
        <taxon>Alteromonadales</taxon>
        <taxon>Pseudoalteromonadaceae</taxon>
        <taxon>Pseudoalteromonas</taxon>
    </lineage>
</organism>
<dbReference type="Proteomes" id="UP000036850">
    <property type="component" value="Unassembled WGS sequence"/>
</dbReference>
<sequence length="188" mass="19639">MIIGLAQVGQYAVKVSTAPEEHGDIARYQYSAISVCIRIQGCNNENLNRVWCPRNTLGLVFCSSLLLALAGCGVDSPSSSTTNTPPTQSDPPQSDPPQSDPPQSDAPTTKGYKVELSATQSISAYELKLDFSVAPNEGSMSMSNSFIVSDGTLVALGPVSAQEGKSLHFGALTYGNSSGFTGSAEVLT</sequence>
<evidence type="ECO:0000256" key="1">
    <source>
        <dbReference type="SAM" id="MobiDB-lite"/>
    </source>
</evidence>
<comment type="caution">
    <text evidence="2">The sequence shown here is derived from an EMBL/GenBank/DDBJ whole genome shotgun (WGS) entry which is preliminary data.</text>
</comment>
<feature type="compositionally biased region" description="Low complexity" evidence="1">
    <location>
        <begin position="77"/>
        <end position="92"/>
    </location>
</feature>
<accession>A0A0L0EQK9</accession>
<proteinExistence type="predicted"/>
<evidence type="ECO:0000313" key="2">
    <source>
        <dbReference type="EMBL" id="KNC66782.1"/>
    </source>
</evidence>
<dbReference type="EMBL" id="LFZX01000118">
    <property type="protein sequence ID" value="KNC66782.1"/>
    <property type="molecule type" value="Genomic_DNA"/>
</dbReference>
<protein>
    <submittedName>
        <fullName evidence="2">Uncharacterized protein</fullName>
    </submittedName>
</protein>
<feature type="non-terminal residue" evidence="2">
    <location>
        <position position="188"/>
    </location>
</feature>
<reference evidence="3" key="1">
    <citation type="submission" date="2015-07" db="EMBL/GenBank/DDBJ databases">
        <title>Draft genome sequence of a Pseudoalteromonas rubra strain, OCN096, isolated from Kaneohe Bay, Oahu, Hawaii.</title>
        <authorList>
            <person name="Beurmann S."/>
            <person name="Ushijima B."/>
            <person name="Belcaid M."/>
            <person name="Callahan S.M."/>
            <person name="Aeby G.S."/>
        </authorList>
    </citation>
    <scope>NUCLEOTIDE SEQUENCE [LARGE SCALE GENOMIC DNA]</scope>
    <source>
        <strain evidence="3">OCN096</strain>
    </source>
</reference>
<dbReference type="PATRIC" id="fig|43658.6.peg.1008"/>
<gene>
    <name evidence="2" type="ORF">AC626_14775</name>
</gene>
<feature type="region of interest" description="Disordered" evidence="1">
    <location>
        <begin position="77"/>
        <end position="109"/>
    </location>
</feature>
<evidence type="ECO:0000313" key="3">
    <source>
        <dbReference type="Proteomes" id="UP000036850"/>
    </source>
</evidence>
<dbReference type="AlphaFoldDB" id="A0A0L0EQK9"/>